<gene>
    <name evidence="2" type="ORF">N7460_009648</name>
</gene>
<protein>
    <submittedName>
        <fullName evidence="2">Uncharacterized protein</fullName>
    </submittedName>
</protein>
<feature type="transmembrane region" description="Helical" evidence="1">
    <location>
        <begin position="43"/>
        <end position="62"/>
    </location>
</feature>
<proteinExistence type="predicted"/>
<organism evidence="2 3">
    <name type="scientific">Penicillium canescens</name>
    <dbReference type="NCBI Taxonomy" id="5083"/>
    <lineage>
        <taxon>Eukaryota</taxon>
        <taxon>Fungi</taxon>
        <taxon>Dikarya</taxon>
        <taxon>Ascomycota</taxon>
        <taxon>Pezizomycotina</taxon>
        <taxon>Eurotiomycetes</taxon>
        <taxon>Eurotiomycetidae</taxon>
        <taxon>Eurotiales</taxon>
        <taxon>Aspergillaceae</taxon>
        <taxon>Penicillium</taxon>
    </lineage>
</organism>
<reference evidence="2" key="2">
    <citation type="submission" date="2023-01" db="EMBL/GenBank/DDBJ databases">
        <authorList>
            <person name="Petersen C."/>
        </authorList>
    </citation>
    <scope>NUCLEOTIDE SEQUENCE</scope>
    <source>
        <strain evidence="2">IBT 15450</strain>
    </source>
</reference>
<dbReference type="AlphaFoldDB" id="A0AAD6I865"/>
<evidence type="ECO:0000313" key="2">
    <source>
        <dbReference type="EMBL" id="KAJ6035473.1"/>
    </source>
</evidence>
<comment type="caution">
    <text evidence="2">The sequence shown here is derived from an EMBL/GenBank/DDBJ whole genome shotgun (WGS) entry which is preliminary data.</text>
</comment>
<evidence type="ECO:0000313" key="3">
    <source>
        <dbReference type="Proteomes" id="UP001219568"/>
    </source>
</evidence>
<name>A0AAD6I865_PENCN</name>
<evidence type="ECO:0000256" key="1">
    <source>
        <dbReference type="SAM" id="Phobius"/>
    </source>
</evidence>
<sequence>MVTPSSLVNYKAREFNEPGTNYYLAPLYTSSINAARSSTVRDYTWLLISILTLDLLLLLRLYRILKLSGSYIFLTSDSYLSSRYREKGNVLRTTLLAIKFSRRFPTEVREVGLEYPVLDIYKDIAELVKFGNEVVFEAIKLTARH</sequence>
<dbReference type="Proteomes" id="UP001219568">
    <property type="component" value="Unassembled WGS sequence"/>
</dbReference>
<accession>A0AAD6I865</accession>
<keyword evidence="1" id="KW-1133">Transmembrane helix</keyword>
<reference evidence="2" key="1">
    <citation type="journal article" date="2023" name="IMA Fungus">
        <title>Comparative genomic study of the Penicillium genus elucidates a diverse pangenome and 15 lateral gene transfer events.</title>
        <authorList>
            <person name="Petersen C."/>
            <person name="Sorensen T."/>
            <person name="Nielsen M.R."/>
            <person name="Sondergaard T.E."/>
            <person name="Sorensen J.L."/>
            <person name="Fitzpatrick D.A."/>
            <person name="Frisvad J.C."/>
            <person name="Nielsen K.L."/>
        </authorList>
    </citation>
    <scope>NUCLEOTIDE SEQUENCE</scope>
    <source>
        <strain evidence="2">IBT 15450</strain>
    </source>
</reference>
<dbReference type="EMBL" id="JAQJZL010000010">
    <property type="protein sequence ID" value="KAJ6035473.1"/>
    <property type="molecule type" value="Genomic_DNA"/>
</dbReference>
<keyword evidence="1" id="KW-0472">Membrane</keyword>
<keyword evidence="3" id="KW-1185">Reference proteome</keyword>
<keyword evidence="1" id="KW-0812">Transmembrane</keyword>